<feature type="domain" description="HD/PDEase" evidence="1">
    <location>
        <begin position="26"/>
        <end position="163"/>
    </location>
</feature>
<dbReference type="RefSeq" id="WP_209649996.1">
    <property type="nucleotide sequence ID" value="NZ_JAGGLL010000054.1"/>
</dbReference>
<dbReference type="InterPro" id="IPR003607">
    <property type="entry name" value="HD/PDEase_dom"/>
</dbReference>
<name>A0ABS4K8T4_9CLOT</name>
<dbReference type="Pfam" id="PF01966">
    <property type="entry name" value="HD"/>
    <property type="match status" value="1"/>
</dbReference>
<protein>
    <recommendedName>
        <fullName evidence="1">HD/PDEase domain-containing protein</fullName>
    </recommendedName>
</protein>
<dbReference type="SMART" id="SM00471">
    <property type="entry name" value="HDc"/>
    <property type="match status" value="1"/>
</dbReference>
<evidence type="ECO:0000259" key="1">
    <source>
        <dbReference type="SMART" id="SM00471"/>
    </source>
</evidence>
<dbReference type="Gene3D" id="1.10.3210.10">
    <property type="entry name" value="Hypothetical protein af1432"/>
    <property type="match status" value="1"/>
</dbReference>
<dbReference type="InterPro" id="IPR006674">
    <property type="entry name" value="HD_domain"/>
</dbReference>
<keyword evidence="3" id="KW-1185">Reference proteome</keyword>
<organism evidence="2 3">
    <name type="scientific">Clostridium punense</name>
    <dbReference type="NCBI Taxonomy" id="1054297"/>
    <lineage>
        <taxon>Bacteria</taxon>
        <taxon>Bacillati</taxon>
        <taxon>Bacillota</taxon>
        <taxon>Clostridia</taxon>
        <taxon>Eubacteriales</taxon>
        <taxon>Clostridiaceae</taxon>
        <taxon>Clostridium</taxon>
    </lineage>
</organism>
<dbReference type="CDD" id="cd00077">
    <property type="entry name" value="HDc"/>
    <property type="match status" value="1"/>
</dbReference>
<dbReference type="EMBL" id="JAGGLL010000054">
    <property type="protein sequence ID" value="MBP2024197.1"/>
    <property type="molecule type" value="Genomic_DNA"/>
</dbReference>
<proteinExistence type="predicted"/>
<accession>A0ABS4K8T4</accession>
<comment type="caution">
    <text evidence="2">The sequence shown here is derived from an EMBL/GenBank/DDBJ whole genome shotgun (WGS) entry which is preliminary data.</text>
</comment>
<dbReference type="SUPFAM" id="SSF109604">
    <property type="entry name" value="HD-domain/PDEase-like"/>
    <property type="match status" value="1"/>
</dbReference>
<dbReference type="Proteomes" id="UP001519308">
    <property type="component" value="Unassembled WGS sequence"/>
</dbReference>
<sequence length="213" mass="24587">MKECYEQGVPSIEDAKLLLKEAEILFPGPWVQHSIFTAEAAKLIAENCEELDSEVAYILGMLHDFGRRDSPKYGRKTMVHLLGGYNYSKKLGYDLLAKICITHSCPTKSIYDIDDVVNKNCTDEEYKFVEDYFNKVEYNDYDKLIQLCDALALHNGFTLIEKRLIDVALRHGVNEYNVPKWKAFMELKNYFEEKMGKSIYSILPGVIENTFNL</sequence>
<evidence type="ECO:0000313" key="3">
    <source>
        <dbReference type="Proteomes" id="UP001519308"/>
    </source>
</evidence>
<gene>
    <name evidence="2" type="ORF">J2Z44_004052</name>
</gene>
<evidence type="ECO:0000313" key="2">
    <source>
        <dbReference type="EMBL" id="MBP2024197.1"/>
    </source>
</evidence>
<reference evidence="2 3" key="1">
    <citation type="submission" date="2021-03" db="EMBL/GenBank/DDBJ databases">
        <title>Genomic Encyclopedia of Type Strains, Phase IV (KMG-IV): sequencing the most valuable type-strain genomes for metagenomic binning, comparative biology and taxonomic classification.</title>
        <authorList>
            <person name="Goeker M."/>
        </authorList>
    </citation>
    <scope>NUCLEOTIDE SEQUENCE [LARGE SCALE GENOMIC DNA]</scope>
    <source>
        <strain evidence="2 3">DSM 28650</strain>
    </source>
</reference>